<dbReference type="SUPFAM" id="SSF53383">
    <property type="entry name" value="PLP-dependent transferases"/>
    <property type="match status" value="1"/>
</dbReference>
<dbReference type="GO" id="GO:0047804">
    <property type="term" value="F:cysteine-S-conjugate beta-lyase activity"/>
    <property type="evidence" value="ECO:0007669"/>
    <property type="project" value="UniProtKB-EC"/>
</dbReference>
<protein>
    <recommendedName>
        <fullName evidence="2">cysteine-S-conjugate beta-lyase</fullName>
        <ecNumber evidence="2">4.4.1.13</ecNumber>
    </recommendedName>
</protein>
<dbReference type="EMBL" id="QSFP01000006">
    <property type="protein sequence ID" value="RHA67961.1"/>
    <property type="molecule type" value="Genomic_DNA"/>
</dbReference>
<evidence type="ECO:0000256" key="2">
    <source>
        <dbReference type="ARBA" id="ARBA00012224"/>
    </source>
</evidence>
<dbReference type="EMBL" id="CYXZ01000006">
    <property type="protein sequence ID" value="CUM87990.1"/>
    <property type="molecule type" value="Genomic_DNA"/>
</dbReference>
<dbReference type="InterPro" id="IPR004839">
    <property type="entry name" value="Aminotransferase_I/II_large"/>
</dbReference>
<evidence type="ECO:0000313" key="15">
    <source>
        <dbReference type="Proteomes" id="UP000284465"/>
    </source>
</evidence>
<dbReference type="EMBL" id="QSHO01000013">
    <property type="protein sequence ID" value="RHC15151.1"/>
    <property type="molecule type" value="Genomic_DNA"/>
</dbReference>
<dbReference type="Gene3D" id="3.90.1150.10">
    <property type="entry name" value="Aspartate Aminotransferase, domain 1"/>
    <property type="match status" value="1"/>
</dbReference>
<evidence type="ECO:0000313" key="13">
    <source>
        <dbReference type="Proteomes" id="UP000283513"/>
    </source>
</evidence>
<evidence type="ECO:0000256" key="5">
    <source>
        <dbReference type="ARBA" id="ARBA00037974"/>
    </source>
</evidence>
<evidence type="ECO:0000313" key="11">
    <source>
        <dbReference type="EMBL" id="RHG27863.1"/>
    </source>
</evidence>
<dbReference type="InterPro" id="IPR015422">
    <property type="entry name" value="PyrdxlP-dep_Trfase_small"/>
</dbReference>
<dbReference type="InterPro" id="IPR051798">
    <property type="entry name" value="Class-II_PLP-Dep_Aminotrans"/>
</dbReference>
<keyword evidence="9" id="KW-0808">Transferase</keyword>
<dbReference type="EC" id="4.4.1.13" evidence="2"/>
<comment type="cofactor">
    <cofactor evidence="1">
        <name>pyridoxal 5'-phosphate</name>
        <dbReference type="ChEBI" id="CHEBI:597326"/>
    </cofactor>
</comment>
<dbReference type="STRING" id="166486.ERS852572_00896"/>
<reference evidence="8 16" key="3">
    <citation type="submission" date="2019-10" db="EMBL/GenBank/DDBJ databases">
        <title>Roseburia spp. ameliorate alcoholic fatty liver via restoration of gut barrier function.</title>
        <authorList>
            <person name="Seo B."/>
            <person name="Ko G."/>
        </authorList>
    </citation>
    <scope>NUCLEOTIDE SEQUENCE [LARGE SCALE GENOMIC DNA]</scope>
    <source>
        <strain evidence="8 16">SNUG30017</strain>
    </source>
</reference>
<evidence type="ECO:0000313" key="9">
    <source>
        <dbReference type="EMBL" id="RHA67961.1"/>
    </source>
</evidence>
<dbReference type="GO" id="GO:0030170">
    <property type="term" value="F:pyridoxal phosphate binding"/>
    <property type="evidence" value="ECO:0007669"/>
    <property type="project" value="InterPro"/>
</dbReference>
<dbReference type="EMBL" id="WGGT01000002">
    <property type="protein sequence ID" value="MVQ44495.1"/>
    <property type="molecule type" value="Genomic_DNA"/>
</dbReference>
<proteinExistence type="inferred from homology"/>
<dbReference type="Pfam" id="PF00155">
    <property type="entry name" value="Aminotran_1_2"/>
    <property type="match status" value="1"/>
</dbReference>
<dbReference type="Gene3D" id="3.40.640.10">
    <property type="entry name" value="Type I PLP-dependent aspartate aminotransferase-like (Major domain)"/>
    <property type="match status" value="1"/>
</dbReference>
<dbReference type="InterPro" id="IPR027619">
    <property type="entry name" value="C-S_lyase_PatB-like"/>
</dbReference>
<dbReference type="EMBL" id="QRID01000009">
    <property type="protein sequence ID" value="RHG27863.1"/>
    <property type="molecule type" value="Genomic_DNA"/>
</dbReference>
<comment type="similarity">
    <text evidence="5">Belongs to the class-II pyridoxal-phosphate-dependent aminotransferase family. MalY/PatB cystathionine beta-lyase subfamily.</text>
</comment>
<feature type="domain" description="Aminotransferase class I/classII large" evidence="6">
    <location>
        <begin position="32"/>
        <end position="383"/>
    </location>
</feature>
<dbReference type="GO" id="GO:0008483">
    <property type="term" value="F:transaminase activity"/>
    <property type="evidence" value="ECO:0007669"/>
    <property type="project" value="UniProtKB-KW"/>
</dbReference>
<keyword evidence="9" id="KW-0032">Aminotransferase</keyword>
<accession>A0A173SCL6</accession>
<dbReference type="PaxDb" id="166486-ERS852572_00896"/>
<keyword evidence="3" id="KW-0663">Pyridoxal phosphate</keyword>
<dbReference type="InterPro" id="IPR015421">
    <property type="entry name" value="PyrdxlP-dep_Trfase_major"/>
</dbReference>
<reference evidence="7 12" key="1">
    <citation type="submission" date="2015-09" db="EMBL/GenBank/DDBJ databases">
        <authorList>
            <consortium name="Pathogen Informatics"/>
        </authorList>
    </citation>
    <scope>NUCLEOTIDE SEQUENCE [LARGE SCALE GENOMIC DNA]</scope>
    <source>
        <strain evidence="7 12">2789STDY5834960</strain>
    </source>
</reference>
<dbReference type="Proteomes" id="UP000095350">
    <property type="component" value="Unassembled WGS sequence"/>
</dbReference>
<evidence type="ECO:0000256" key="4">
    <source>
        <dbReference type="ARBA" id="ARBA00023239"/>
    </source>
</evidence>
<dbReference type="CDD" id="cd00609">
    <property type="entry name" value="AAT_like"/>
    <property type="match status" value="1"/>
</dbReference>
<gene>
    <name evidence="7" type="primary">patB_1</name>
    <name evidence="11" type="ORF">DW264_10250</name>
    <name evidence="10" type="ORF">DW856_13955</name>
    <name evidence="9" type="ORF">DW927_07395</name>
    <name evidence="7" type="ORF">ERS852572_00896</name>
    <name evidence="8" type="ORF">GCK47_01905</name>
</gene>
<evidence type="ECO:0000313" key="7">
    <source>
        <dbReference type="EMBL" id="CUM87990.1"/>
    </source>
</evidence>
<dbReference type="InterPro" id="IPR015424">
    <property type="entry name" value="PyrdxlP-dep_Trfase"/>
</dbReference>
<evidence type="ECO:0000313" key="12">
    <source>
        <dbReference type="Proteomes" id="UP000095350"/>
    </source>
</evidence>
<dbReference type="RefSeq" id="WP_015522323.1">
    <property type="nucleotide sequence ID" value="NZ_CABIYH010000006.1"/>
</dbReference>
<name>A0A173SCL6_9FIRM</name>
<evidence type="ECO:0000313" key="8">
    <source>
        <dbReference type="EMBL" id="MVQ44495.1"/>
    </source>
</evidence>
<keyword evidence="4 7" id="KW-0456">Lyase</keyword>
<dbReference type="AlphaFoldDB" id="A0A173SCL6"/>
<reference evidence="13 14" key="2">
    <citation type="submission" date="2018-08" db="EMBL/GenBank/DDBJ databases">
        <title>A genome reference for cultivated species of the human gut microbiota.</title>
        <authorList>
            <person name="Zou Y."/>
            <person name="Xue W."/>
            <person name="Luo G."/>
        </authorList>
    </citation>
    <scope>NUCLEOTIDE SEQUENCE [LARGE SCALE GENOMIC DNA]</scope>
    <source>
        <strain evidence="11 14">AM22-21LB</strain>
        <strain evidence="10 13">AM37-1AC</strain>
        <strain evidence="9 15">AM43-11</strain>
    </source>
</reference>
<dbReference type="Proteomes" id="UP000479531">
    <property type="component" value="Unassembled WGS sequence"/>
</dbReference>
<dbReference type="Proteomes" id="UP000284051">
    <property type="component" value="Unassembled WGS sequence"/>
</dbReference>
<evidence type="ECO:0000313" key="10">
    <source>
        <dbReference type="EMBL" id="RHC15151.1"/>
    </source>
</evidence>
<dbReference type="PANTHER" id="PTHR43525:SF1">
    <property type="entry name" value="PROTEIN MALY"/>
    <property type="match status" value="1"/>
</dbReference>
<dbReference type="Proteomes" id="UP000284465">
    <property type="component" value="Unassembled WGS sequence"/>
</dbReference>
<dbReference type="PANTHER" id="PTHR43525">
    <property type="entry name" value="PROTEIN MALY"/>
    <property type="match status" value="1"/>
</dbReference>
<evidence type="ECO:0000313" key="14">
    <source>
        <dbReference type="Proteomes" id="UP000284051"/>
    </source>
</evidence>
<evidence type="ECO:0000256" key="1">
    <source>
        <dbReference type="ARBA" id="ARBA00001933"/>
    </source>
</evidence>
<dbReference type="Proteomes" id="UP000283513">
    <property type="component" value="Unassembled WGS sequence"/>
</dbReference>
<dbReference type="NCBIfam" id="TIGR04350">
    <property type="entry name" value="C_S_lyase_PatB"/>
    <property type="match status" value="1"/>
</dbReference>
<sequence length="392" mass="45900">METQYDFDDIVNRRNTNCGRWDTMDKKYGTRDMIHLGVADMDFRAPVEIRDSLHKILDMGVLGYTDLSDKFFLSIQRWYKKQYNMDIPREWIVFCPRINIASSICVETYTEKGDGIIMHTPAYGPLQNSILKNNRKMLSSPLKKNGEHYEMDFAQMESMVDEHTKMMILCNPHNPTGRAWTKEELVQVADFCREHDLILFTDEIHGDLMKAGVRHQTALDVTEEMNDRLILASSPTKTFNIPGVIVSYMIIPNEKLRKEIEVTIDRIGMHNPTIFAVTAVEKAYTECDDWYEAVKKYIDANEVFTRDFFAKHFPEFHVYPREGTYLLWIDYQKTGLTEQKLEEWFLKKANVSVYMGSVFGEDGRGCIRLNLASPRKVLDEAYNRMLKVWKEW</sequence>
<evidence type="ECO:0000259" key="6">
    <source>
        <dbReference type="Pfam" id="PF00155"/>
    </source>
</evidence>
<dbReference type="OrthoDB" id="9802872at2"/>
<evidence type="ECO:0000256" key="3">
    <source>
        <dbReference type="ARBA" id="ARBA00022898"/>
    </source>
</evidence>
<evidence type="ECO:0000313" key="16">
    <source>
        <dbReference type="Proteomes" id="UP000479531"/>
    </source>
</evidence>
<organism evidence="7 12">
    <name type="scientific">Roseburia intestinalis</name>
    <dbReference type="NCBI Taxonomy" id="166486"/>
    <lineage>
        <taxon>Bacteria</taxon>
        <taxon>Bacillati</taxon>
        <taxon>Bacillota</taxon>
        <taxon>Clostridia</taxon>
        <taxon>Lachnospirales</taxon>
        <taxon>Lachnospiraceae</taxon>
        <taxon>Roseburia</taxon>
    </lineage>
</organism>